<feature type="domain" description="N-acetyltransferase" evidence="1">
    <location>
        <begin position="230"/>
        <end position="274"/>
    </location>
</feature>
<evidence type="ECO:0000259" key="1">
    <source>
        <dbReference type="Pfam" id="PF00583"/>
    </source>
</evidence>
<dbReference type="CDD" id="cd04301">
    <property type="entry name" value="NAT_SF"/>
    <property type="match status" value="1"/>
</dbReference>
<dbReference type="GeneID" id="72008553"/>
<dbReference type="InterPro" id="IPR000182">
    <property type="entry name" value="GNAT_dom"/>
</dbReference>
<protein>
    <recommendedName>
        <fullName evidence="1">N-acetyltransferase domain-containing protein</fullName>
    </recommendedName>
</protein>
<proteinExistence type="predicted"/>
<dbReference type="InterPro" id="IPR016181">
    <property type="entry name" value="Acyl_CoA_acyltransferase"/>
</dbReference>
<name>A0ABQ8K6R7_9APHY</name>
<evidence type="ECO:0000313" key="2">
    <source>
        <dbReference type="EMBL" id="KAH9832947.1"/>
    </source>
</evidence>
<reference evidence="2 3" key="1">
    <citation type="journal article" date="2021" name="Environ. Microbiol.">
        <title>Gene family expansions and transcriptome signatures uncover fungal adaptations to wood decay.</title>
        <authorList>
            <person name="Hage H."/>
            <person name="Miyauchi S."/>
            <person name="Viragh M."/>
            <person name="Drula E."/>
            <person name="Min B."/>
            <person name="Chaduli D."/>
            <person name="Navarro D."/>
            <person name="Favel A."/>
            <person name="Norest M."/>
            <person name="Lesage-Meessen L."/>
            <person name="Balint B."/>
            <person name="Merenyi Z."/>
            <person name="de Eugenio L."/>
            <person name="Morin E."/>
            <person name="Martinez A.T."/>
            <person name="Baldrian P."/>
            <person name="Stursova M."/>
            <person name="Martinez M.J."/>
            <person name="Novotny C."/>
            <person name="Magnuson J.K."/>
            <person name="Spatafora J.W."/>
            <person name="Maurice S."/>
            <person name="Pangilinan J."/>
            <person name="Andreopoulos W."/>
            <person name="LaButti K."/>
            <person name="Hundley H."/>
            <person name="Na H."/>
            <person name="Kuo A."/>
            <person name="Barry K."/>
            <person name="Lipzen A."/>
            <person name="Henrissat B."/>
            <person name="Riley R."/>
            <person name="Ahrendt S."/>
            <person name="Nagy L.G."/>
            <person name="Grigoriev I.V."/>
            <person name="Martin F."/>
            <person name="Rosso M.N."/>
        </authorList>
    </citation>
    <scope>NUCLEOTIDE SEQUENCE [LARGE SCALE GENOMIC DNA]</scope>
    <source>
        <strain evidence="2 3">CIRM-BRFM 1785</strain>
    </source>
</reference>
<keyword evidence="3" id="KW-1185">Reference proteome</keyword>
<dbReference type="Proteomes" id="UP000814176">
    <property type="component" value="Unassembled WGS sequence"/>
</dbReference>
<dbReference type="RefSeq" id="XP_047775713.1">
    <property type="nucleotide sequence ID" value="XM_047927821.1"/>
</dbReference>
<dbReference type="SUPFAM" id="SSF55729">
    <property type="entry name" value="Acyl-CoA N-acyltransferases (Nat)"/>
    <property type="match status" value="1"/>
</dbReference>
<gene>
    <name evidence="2" type="ORF">C8Q71DRAFT_860718</name>
</gene>
<accession>A0ABQ8K6R7</accession>
<organism evidence="2 3">
    <name type="scientific">Rhodofomes roseus</name>
    <dbReference type="NCBI Taxonomy" id="34475"/>
    <lineage>
        <taxon>Eukaryota</taxon>
        <taxon>Fungi</taxon>
        <taxon>Dikarya</taxon>
        <taxon>Basidiomycota</taxon>
        <taxon>Agaricomycotina</taxon>
        <taxon>Agaricomycetes</taxon>
        <taxon>Polyporales</taxon>
        <taxon>Rhodofomes</taxon>
    </lineage>
</organism>
<comment type="caution">
    <text evidence="2">The sequence shown here is derived from an EMBL/GenBank/DDBJ whole genome shotgun (WGS) entry which is preliminary data.</text>
</comment>
<dbReference type="Pfam" id="PF00583">
    <property type="entry name" value="Acetyltransf_1"/>
    <property type="match status" value="1"/>
</dbReference>
<dbReference type="EMBL" id="JADCUA010000020">
    <property type="protein sequence ID" value="KAH9832947.1"/>
    <property type="molecule type" value="Genomic_DNA"/>
</dbReference>
<dbReference type="Gene3D" id="3.40.630.30">
    <property type="match status" value="1"/>
</dbReference>
<sequence>MPNTSGLRVVCFASAQEFVHAVEPFDDPFMNFGLGTVMDTGSLPSSTASKYADAGDSNAGGTVHNPMERSFVAAFEGERLILTATYTTKPPPCILSYPTTTSPSPSPQDAVAALLAAWPNLRTSPPSFTATACFATLDTLRSAVHPTPRVEEDVEYHYKICFAEPEDAQPLVALVLALSAHSPGPMRPSHAILSTLQKAIATRTVYVVHTDQRLRGDPEPNQHTKEHRGLMGFLLLERITPPHTVAIRNVFVVPEHRRRGLAETLVRAVTQACLGLPVESAQGPANVEVEVGTPG</sequence>
<evidence type="ECO:0000313" key="3">
    <source>
        <dbReference type="Proteomes" id="UP000814176"/>
    </source>
</evidence>